<name>A0AAV4CD03_9GAST</name>
<dbReference type="InterPro" id="IPR043128">
    <property type="entry name" value="Rev_trsase/Diguanyl_cyclase"/>
</dbReference>
<dbReference type="AlphaFoldDB" id="A0AAV4CD03"/>
<comment type="caution">
    <text evidence="1">The sequence shown here is derived from an EMBL/GenBank/DDBJ whole genome shotgun (WGS) entry which is preliminary data.</text>
</comment>
<sequence>MLPNLDDIAPNMAGLTIFSILHAAPGFSQIPTQDESKLRTMFIAPFGRSCYAHVPVGICLGPEYFQTKMTECLKGREGCEAVMITQSSTKRH</sequence>
<reference evidence="1 2" key="1">
    <citation type="journal article" date="2021" name="Elife">
        <title>Chloroplast acquisition without the gene transfer in kleptoplastic sea slugs, Plakobranchus ocellatus.</title>
        <authorList>
            <person name="Maeda T."/>
            <person name="Takahashi S."/>
            <person name="Yoshida T."/>
            <person name="Shimamura S."/>
            <person name="Takaki Y."/>
            <person name="Nagai Y."/>
            <person name="Toyoda A."/>
            <person name="Suzuki Y."/>
            <person name="Arimoto A."/>
            <person name="Ishii H."/>
            <person name="Satoh N."/>
            <person name="Nishiyama T."/>
            <person name="Hasebe M."/>
            <person name="Maruyama T."/>
            <person name="Minagawa J."/>
            <person name="Obokata J."/>
            <person name="Shigenobu S."/>
        </authorList>
    </citation>
    <scope>NUCLEOTIDE SEQUENCE [LARGE SCALE GENOMIC DNA]</scope>
</reference>
<dbReference type="Gene3D" id="3.10.10.10">
    <property type="entry name" value="HIV Type 1 Reverse Transcriptase, subunit A, domain 1"/>
    <property type="match status" value="1"/>
</dbReference>
<dbReference type="InterPro" id="IPR043502">
    <property type="entry name" value="DNA/RNA_pol_sf"/>
</dbReference>
<organism evidence="1 2">
    <name type="scientific">Plakobranchus ocellatus</name>
    <dbReference type="NCBI Taxonomy" id="259542"/>
    <lineage>
        <taxon>Eukaryota</taxon>
        <taxon>Metazoa</taxon>
        <taxon>Spiralia</taxon>
        <taxon>Lophotrochozoa</taxon>
        <taxon>Mollusca</taxon>
        <taxon>Gastropoda</taxon>
        <taxon>Heterobranchia</taxon>
        <taxon>Euthyneura</taxon>
        <taxon>Panpulmonata</taxon>
        <taxon>Sacoglossa</taxon>
        <taxon>Placobranchoidea</taxon>
        <taxon>Plakobranchidae</taxon>
        <taxon>Plakobranchus</taxon>
    </lineage>
</organism>
<evidence type="ECO:0000313" key="2">
    <source>
        <dbReference type="Proteomes" id="UP000735302"/>
    </source>
</evidence>
<dbReference type="EMBL" id="BLXT01006160">
    <property type="protein sequence ID" value="GFO29412.1"/>
    <property type="molecule type" value="Genomic_DNA"/>
</dbReference>
<dbReference type="SUPFAM" id="SSF56672">
    <property type="entry name" value="DNA/RNA polymerases"/>
    <property type="match status" value="1"/>
</dbReference>
<dbReference type="Gene3D" id="3.30.70.270">
    <property type="match status" value="1"/>
</dbReference>
<gene>
    <name evidence="1" type="ORF">PoB_005591700</name>
</gene>
<keyword evidence="2" id="KW-1185">Reference proteome</keyword>
<proteinExistence type="predicted"/>
<accession>A0AAV4CD03</accession>
<evidence type="ECO:0000313" key="1">
    <source>
        <dbReference type="EMBL" id="GFO29412.1"/>
    </source>
</evidence>
<dbReference type="Proteomes" id="UP000735302">
    <property type="component" value="Unassembled WGS sequence"/>
</dbReference>
<protein>
    <submittedName>
        <fullName evidence="1">Pol polyprotein</fullName>
    </submittedName>
</protein>